<feature type="region of interest" description="Disordered" evidence="1">
    <location>
        <begin position="1"/>
        <end position="54"/>
    </location>
</feature>
<evidence type="ECO:0000313" key="4">
    <source>
        <dbReference type="Proteomes" id="UP000053144"/>
    </source>
</evidence>
<dbReference type="InterPro" id="IPR005162">
    <property type="entry name" value="Retrotrans_gag_dom"/>
</dbReference>
<feature type="domain" description="Retrotransposon gag" evidence="2">
    <location>
        <begin position="94"/>
        <end position="184"/>
    </location>
</feature>
<dbReference type="EMBL" id="CM003379">
    <property type="protein sequence ID" value="KOM51969.1"/>
    <property type="molecule type" value="Genomic_DNA"/>
</dbReference>
<dbReference type="OMA" id="GQRSRNH"/>
<gene>
    <name evidence="3" type="ORF">LR48_Vigan09g062800</name>
</gene>
<evidence type="ECO:0000313" key="3">
    <source>
        <dbReference type="EMBL" id="KOM51969.1"/>
    </source>
</evidence>
<protein>
    <recommendedName>
        <fullName evidence="2">Retrotransposon gag domain-containing protein</fullName>
    </recommendedName>
</protein>
<evidence type="ECO:0000259" key="2">
    <source>
        <dbReference type="Pfam" id="PF03732"/>
    </source>
</evidence>
<proteinExistence type="predicted"/>
<dbReference type="Pfam" id="PF03732">
    <property type="entry name" value="Retrotrans_gag"/>
    <property type="match status" value="1"/>
</dbReference>
<feature type="compositionally biased region" description="Polar residues" evidence="1">
    <location>
        <begin position="1"/>
        <end position="15"/>
    </location>
</feature>
<feature type="compositionally biased region" description="Basic and acidic residues" evidence="1">
    <location>
        <begin position="17"/>
        <end position="42"/>
    </location>
</feature>
<dbReference type="Proteomes" id="UP000053144">
    <property type="component" value="Chromosome 9"/>
</dbReference>
<accession>A0A0L9VBG1</accession>
<dbReference type="AlphaFoldDB" id="A0A0L9VBG1"/>
<evidence type="ECO:0000256" key="1">
    <source>
        <dbReference type="SAM" id="MobiDB-lite"/>
    </source>
</evidence>
<sequence>MRAMTFSFQRTSGQRSRNHDRSSEGSRDSVNAERERRPPKSSEEEEEDDGGEVQRSWMKRVELPTFEGTDPMGWIAKAEKFFDLQNVTEREKMKLVYICMEGGASYWFRFWRKKTRHPTWSLFTAALTRRFGGLKRGFVYEKLAAMRQRGNVDEYIQEFEFLVAQAAGVNEEQLLGYFFAGLQEGLRNLVRPYDPRDLLTAMERAHDVEQASSVSRDNRLEVQRFCARLLPNGLRAKQTRLKPKEKVTNND</sequence>
<reference evidence="4" key="1">
    <citation type="journal article" date="2015" name="Proc. Natl. Acad. Sci. U.S.A.">
        <title>Genome sequencing of adzuki bean (Vigna angularis) provides insight into high starch and low fat accumulation and domestication.</title>
        <authorList>
            <person name="Yang K."/>
            <person name="Tian Z."/>
            <person name="Chen C."/>
            <person name="Luo L."/>
            <person name="Zhao B."/>
            <person name="Wang Z."/>
            <person name="Yu L."/>
            <person name="Li Y."/>
            <person name="Sun Y."/>
            <person name="Li W."/>
            <person name="Chen Y."/>
            <person name="Li Y."/>
            <person name="Zhang Y."/>
            <person name="Ai D."/>
            <person name="Zhao J."/>
            <person name="Shang C."/>
            <person name="Ma Y."/>
            <person name="Wu B."/>
            <person name="Wang M."/>
            <person name="Gao L."/>
            <person name="Sun D."/>
            <person name="Zhang P."/>
            <person name="Guo F."/>
            <person name="Wang W."/>
            <person name="Li Y."/>
            <person name="Wang J."/>
            <person name="Varshney R.K."/>
            <person name="Wang J."/>
            <person name="Ling H.Q."/>
            <person name="Wan P."/>
        </authorList>
    </citation>
    <scope>NUCLEOTIDE SEQUENCE</scope>
    <source>
        <strain evidence="4">cv. Jingnong 6</strain>
    </source>
</reference>
<organism evidence="3 4">
    <name type="scientific">Phaseolus angularis</name>
    <name type="common">Azuki bean</name>
    <name type="synonym">Vigna angularis</name>
    <dbReference type="NCBI Taxonomy" id="3914"/>
    <lineage>
        <taxon>Eukaryota</taxon>
        <taxon>Viridiplantae</taxon>
        <taxon>Streptophyta</taxon>
        <taxon>Embryophyta</taxon>
        <taxon>Tracheophyta</taxon>
        <taxon>Spermatophyta</taxon>
        <taxon>Magnoliopsida</taxon>
        <taxon>eudicotyledons</taxon>
        <taxon>Gunneridae</taxon>
        <taxon>Pentapetalae</taxon>
        <taxon>rosids</taxon>
        <taxon>fabids</taxon>
        <taxon>Fabales</taxon>
        <taxon>Fabaceae</taxon>
        <taxon>Papilionoideae</taxon>
        <taxon>50 kb inversion clade</taxon>
        <taxon>NPAAA clade</taxon>
        <taxon>indigoferoid/millettioid clade</taxon>
        <taxon>Phaseoleae</taxon>
        <taxon>Vigna</taxon>
    </lineage>
</organism>
<dbReference type="Gramene" id="KOM51969">
    <property type="protein sequence ID" value="KOM51969"/>
    <property type="gene ID" value="LR48_Vigan09g062800"/>
</dbReference>
<name>A0A0L9VBG1_PHAAN</name>